<dbReference type="InterPro" id="IPR036249">
    <property type="entry name" value="Thioredoxin-like_sf"/>
</dbReference>
<sequence>MQLIGMMDSPFVRRVAVSMAVLEIPFEHRPVSVFRQFDQFREINPTVKAPTFIDDDGTQLIESTLILDYLDQRVAPQARLLPQEAAARRRALHLIGFGLAACEKTVQIAYEQKLRPQEKQHAPWLERLQVQLAAAYETLEHGVAGARAGDWLCGDRITQADITVAVAWRFTQHILPGVVEASRHPALAALSERAEALPAFAGAPLE</sequence>
<dbReference type="SFLD" id="SFLDG00358">
    <property type="entry name" value="Main_(cytGST)"/>
    <property type="match status" value="1"/>
</dbReference>
<dbReference type="InterPro" id="IPR036282">
    <property type="entry name" value="Glutathione-S-Trfase_C_sf"/>
</dbReference>
<dbReference type="PROSITE" id="PS50405">
    <property type="entry name" value="GST_CTER"/>
    <property type="match status" value="1"/>
</dbReference>
<dbReference type="InterPro" id="IPR004045">
    <property type="entry name" value="Glutathione_S-Trfase_N"/>
</dbReference>
<dbReference type="CDD" id="cd03205">
    <property type="entry name" value="GST_C_6"/>
    <property type="match status" value="1"/>
</dbReference>
<dbReference type="SFLD" id="SFLDS00019">
    <property type="entry name" value="Glutathione_Transferase_(cytos"/>
    <property type="match status" value="1"/>
</dbReference>
<dbReference type="Pfam" id="PF13417">
    <property type="entry name" value="GST_N_3"/>
    <property type="match status" value="1"/>
</dbReference>
<dbReference type="EMBL" id="QRGA01000008">
    <property type="protein sequence ID" value="RDU97944.1"/>
    <property type="molecule type" value="Genomic_DNA"/>
</dbReference>
<dbReference type="PROSITE" id="PS50404">
    <property type="entry name" value="GST_NTER"/>
    <property type="match status" value="1"/>
</dbReference>
<gene>
    <name evidence="3" type="ORF">DWV00_15515</name>
</gene>
<dbReference type="PANTHER" id="PTHR44051:SF8">
    <property type="entry name" value="GLUTATHIONE S-TRANSFERASE GSTA"/>
    <property type="match status" value="1"/>
</dbReference>
<dbReference type="Gene3D" id="1.20.1050.10">
    <property type="match status" value="1"/>
</dbReference>
<dbReference type="OrthoDB" id="8634103at2"/>
<keyword evidence="3" id="KW-0808">Transferase</keyword>
<accession>A0A3D8JZ97</accession>
<dbReference type="Gene3D" id="3.40.30.10">
    <property type="entry name" value="Glutaredoxin"/>
    <property type="match status" value="1"/>
</dbReference>
<dbReference type="AlphaFoldDB" id="A0A3D8JZ97"/>
<dbReference type="SUPFAM" id="SSF52833">
    <property type="entry name" value="Thioredoxin-like"/>
    <property type="match status" value="1"/>
</dbReference>
<protein>
    <submittedName>
        <fullName evidence="3">Glutathione S-transferase family protein</fullName>
    </submittedName>
</protein>
<dbReference type="SUPFAM" id="SSF47616">
    <property type="entry name" value="GST C-terminal domain-like"/>
    <property type="match status" value="1"/>
</dbReference>
<dbReference type="RefSeq" id="WP_115534470.1">
    <property type="nucleotide sequence ID" value="NZ_QRGA01000008.1"/>
</dbReference>
<evidence type="ECO:0000313" key="3">
    <source>
        <dbReference type="EMBL" id="RDU97944.1"/>
    </source>
</evidence>
<evidence type="ECO:0000259" key="2">
    <source>
        <dbReference type="PROSITE" id="PS50405"/>
    </source>
</evidence>
<dbReference type="CDD" id="cd00570">
    <property type="entry name" value="GST_N_family"/>
    <property type="match status" value="1"/>
</dbReference>
<dbReference type="InterPro" id="IPR010987">
    <property type="entry name" value="Glutathione-S-Trfase_C-like"/>
</dbReference>
<proteinExistence type="predicted"/>
<evidence type="ECO:0000259" key="1">
    <source>
        <dbReference type="PROSITE" id="PS50404"/>
    </source>
</evidence>
<comment type="caution">
    <text evidence="3">The sequence shown here is derived from an EMBL/GenBank/DDBJ whole genome shotgun (WGS) entry which is preliminary data.</text>
</comment>
<dbReference type="Pfam" id="PF13410">
    <property type="entry name" value="GST_C_2"/>
    <property type="match status" value="1"/>
</dbReference>
<dbReference type="PANTHER" id="PTHR44051">
    <property type="entry name" value="GLUTATHIONE S-TRANSFERASE-RELATED"/>
    <property type="match status" value="1"/>
</dbReference>
<dbReference type="InterPro" id="IPR040079">
    <property type="entry name" value="Glutathione_S-Trfase"/>
</dbReference>
<feature type="domain" description="GST N-terminal" evidence="1">
    <location>
        <begin position="1"/>
        <end position="78"/>
    </location>
</feature>
<dbReference type="Proteomes" id="UP000256838">
    <property type="component" value="Unassembled WGS sequence"/>
</dbReference>
<evidence type="ECO:0000313" key="4">
    <source>
        <dbReference type="Proteomes" id="UP000256838"/>
    </source>
</evidence>
<feature type="domain" description="GST C-terminal" evidence="2">
    <location>
        <begin position="81"/>
        <end position="206"/>
    </location>
</feature>
<reference evidence="3 4" key="1">
    <citation type="submission" date="2018-08" db="EMBL/GenBank/DDBJ databases">
        <title>Paraburkholderia sp. DHOM06 isolated from forest soil.</title>
        <authorList>
            <person name="Gao Z.-H."/>
            <person name="Qiu L.-H."/>
        </authorList>
    </citation>
    <scope>NUCLEOTIDE SEQUENCE [LARGE SCALE GENOMIC DNA]</scope>
    <source>
        <strain evidence="3 4">DHOM06</strain>
    </source>
</reference>
<name>A0A3D8JZ97_9BURK</name>
<dbReference type="GO" id="GO:0016740">
    <property type="term" value="F:transferase activity"/>
    <property type="evidence" value="ECO:0007669"/>
    <property type="project" value="UniProtKB-KW"/>
</dbReference>
<keyword evidence="4" id="KW-1185">Reference proteome</keyword>
<organism evidence="3 4">
    <name type="scientific">Trinickia dinghuensis</name>
    <dbReference type="NCBI Taxonomy" id="2291023"/>
    <lineage>
        <taxon>Bacteria</taxon>
        <taxon>Pseudomonadati</taxon>
        <taxon>Pseudomonadota</taxon>
        <taxon>Betaproteobacteria</taxon>
        <taxon>Burkholderiales</taxon>
        <taxon>Burkholderiaceae</taxon>
        <taxon>Trinickia</taxon>
    </lineage>
</organism>